<proteinExistence type="predicted"/>
<dbReference type="RefSeq" id="XP_024581733.1">
    <property type="nucleotide sequence ID" value="XM_024716100.1"/>
</dbReference>
<organism evidence="1 2">
    <name type="scientific">Plasmopara halstedii</name>
    <name type="common">Downy mildew of sunflower</name>
    <dbReference type="NCBI Taxonomy" id="4781"/>
    <lineage>
        <taxon>Eukaryota</taxon>
        <taxon>Sar</taxon>
        <taxon>Stramenopiles</taxon>
        <taxon>Oomycota</taxon>
        <taxon>Peronosporomycetes</taxon>
        <taxon>Peronosporales</taxon>
        <taxon>Peronosporaceae</taxon>
        <taxon>Plasmopara</taxon>
    </lineage>
</organism>
<dbReference type="OMA" id="RHSYSMI"/>
<sequence length="171" mass="19336">MKSISQCVNPNELKKHVRWGTLSVLEFRMGYNASTVPESGGPPVGLIGRPIRHSYSMIPIEDSVSIYKSKDFLIKKHQIETMSLSTGCSCRHRNEFWLDPLERVRILAEQRTLTVEDIGLICHDVRATLESRAFSRLDDVNDNNVGVPHADVSLIRCGDVCRSTRPKVLLY</sequence>
<dbReference type="OrthoDB" id="72359at2759"/>
<dbReference type="GeneID" id="36396722"/>
<keyword evidence="2" id="KW-1185">Reference proteome</keyword>
<evidence type="ECO:0000313" key="1">
    <source>
        <dbReference type="EMBL" id="CEG45364.1"/>
    </source>
</evidence>
<dbReference type="EMBL" id="CCYD01001572">
    <property type="protein sequence ID" value="CEG45364.1"/>
    <property type="molecule type" value="Genomic_DNA"/>
</dbReference>
<dbReference type="AlphaFoldDB" id="A0A0P1AT19"/>
<protein>
    <submittedName>
        <fullName evidence="1">Uncharacterized protein</fullName>
    </submittedName>
</protein>
<reference evidence="2" key="1">
    <citation type="submission" date="2014-09" db="EMBL/GenBank/DDBJ databases">
        <authorList>
            <person name="Sharma Rahul"/>
            <person name="Thines Marco"/>
        </authorList>
    </citation>
    <scope>NUCLEOTIDE SEQUENCE [LARGE SCALE GENOMIC DNA]</scope>
</reference>
<accession>A0A0P1AT19</accession>
<dbReference type="Proteomes" id="UP000054928">
    <property type="component" value="Unassembled WGS sequence"/>
</dbReference>
<name>A0A0P1AT19_PLAHL</name>
<evidence type="ECO:0000313" key="2">
    <source>
        <dbReference type="Proteomes" id="UP000054928"/>
    </source>
</evidence>